<protein>
    <submittedName>
        <fullName evidence="2">Uncharacterized protein</fullName>
    </submittedName>
</protein>
<feature type="transmembrane region" description="Helical" evidence="1">
    <location>
        <begin position="168"/>
        <end position="188"/>
    </location>
</feature>
<dbReference type="EMBL" id="BRPK01000012">
    <property type="protein sequence ID" value="GLB42557.1"/>
    <property type="molecule type" value="Genomic_DNA"/>
</dbReference>
<evidence type="ECO:0000313" key="2">
    <source>
        <dbReference type="EMBL" id="GLB42557.1"/>
    </source>
</evidence>
<keyword evidence="3" id="KW-1185">Reference proteome</keyword>
<comment type="caution">
    <text evidence="2">The sequence shown here is derived from an EMBL/GenBank/DDBJ whole genome shotgun (WGS) entry which is preliminary data.</text>
</comment>
<proteinExistence type="predicted"/>
<keyword evidence="1" id="KW-1133">Transmembrane helix</keyword>
<keyword evidence="1" id="KW-0812">Transmembrane</keyword>
<sequence>MHSPICIVLHHTGFPWANGIIWALQLLLSDSIVVWRAWTLYTQQRRLMIIPLALLLATIAMVIAALSLTVDYTTFVNLVYASLYGIALGLSFITNVVVVVMFCFKLWSHRRFMSGLMLRGRRPSRAQTIMTIIIESGLVYCAAQLFIIISEFLLINRGYRPNDFPLKIVTGVLWSLIGMYPTVVMVLVNLQWTTRDAYPDLSAALGSGI</sequence>
<reference evidence="2" key="1">
    <citation type="submission" date="2022-07" db="EMBL/GenBank/DDBJ databases">
        <title>The genome of Lyophyllum shimeji provides insight into the initial evolution of ectomycorrhizal fungal genome.</title>
        <authorList>
            <person name="Kobayashi Y."/>
            <person name="Shibata T."/>
            <person name="Hirakawa H."/>
            <person name="Shigenobu S."/>
            <person name="Nishiyama T."/>
            <person name="Yamada A."/>
            <person name="Hasebe M."/>
            <person name="Kawaguchi M."/>
        </authorList>
    </citation>
    <scope>NUCLEOTIDE SEQUENCE</scope>
    <source>
        <strain evidence="2">AT787</strain>
    </source>
</reference>
<accession>A0A9P3PWI1</accession>
<dbReference type="OrthoDB" id="3174319at2759"/>
<organism evidence="2 3">
    <name type="scientific">Lyophyllum shimeji</name>
    <name type="common">Hon-shimeji</name>
    <name type="synonym">Tricholoma shimeji</name>
    <dbReference type="NCBI Taxonomy" id="47721"/>
    <lineage>
        <taxon>Eukaryota</taxon>
        <taxon>Fungi</taxon>
        <taxon>Dikarya</taxon>
        <taxon>Basidiomycota</taxon>
        <taxon>Agaricomycotina</taxon>
        <taxon>Agaricomycetes</taxon>
        <taxon>Agaricomycetidae</taxon>
        <taxon>Agaricales</taxon>
        <taxon>Tricholomatineae</taxon>
        <taxon>Lyophyllaceae</taxon>
        <taxon>Lyophyllum</taxon>
    </lineage>
</organism>
<evidence type="ECO:0000313" key="3">
    <source>
        <dbReference type="Proteomes" id="UP001063166"/>
    </source>
</evidence>
<keyword evidence="1" id="KW-0472">Membrane</keyword>
<feature type="transmembrane region" description="Helical" evidence="1">
    <location>
        <begin position="82"/>
        <end position="107"/>
    </location>
</feature>
<feature type="transmembrane region" description="Helical" evidence="1">
    <location>
        <begin position="128"/>
        <end position="148"/>
    </location>
</feature>
<evidence type="ECO:0000256" key="1">
    <source>
        <dbReference type="SAM" id="Phobius"/>
    </source>
</evidence>
<feature type="transmembrane region" description="Helical" evidence="1">
    <location>
        <begin position="50"/>
        <end position="70"/>
    </location>
</feature>
<name>A0A9P3PWI1_LYOSH</name>
<dbReference type="Proteomes" id="UP001063166">
    <property type="component" value="Unassembled WGS sequence"/>
</dbReference>
<dbReference type="AlphaFoldDB" id="A0A9P3PWI1"/>
<feature type="transmembrane region" description="Helical" evidence="1">
    <location>
        <begin position="20"/>
        <end position="38"/>
    </location>
</feature>
<gene>
    <name evidence="2" type="ORF">LshimejAT787_1200060</name>
</gene>